<dbReference type="CDD" id="cd09272">
    <property type="entry name" value="RNase_HI_RT_Ty1"/>
    <property type="match status" value="1"/>
</dbReference>
<dbReference type="InterPro" id="IPR013103">
    <property type="entry name" value="RVT_2"/>
</dbReference>
<comment type="caution">
    <text evidence="3">The sequence shown here is derived from an EMBL/GenBank/DDBJ whole genome shotgun (WGS) entry which is preliminary data.</text>
</comment>
<proteinExistence type="predicted"/>
<keyword evidence="4" id="KW-1185">Reference proteome</keyword>
<gene>
    <name evidence="3" type="ORF">Pfra01_002701600</name>
</gene>
<feature type="domain" description="Reverse transcriptase Ty1/copia-type" evidence="2">
    <location>
        <begin position="3"/>
        <end position="159"/>
    </location>
</feature>
<reference evidence="3" key="1">
    <citation type="submission" date="2023-04" db="EMBL/GenBank/DDBJ databases">
        <title>Phytophthora fragariaefolia NBRC 109709.</title>
        <authorList>
            <person name="Ichikawa N."/>
            <person name="Sato H."/>
            <person name="Tonouchi N."/>
        </authorList>
    </citation>
    <scope>NUCLEOTIDE SEQUENCE</scope>
    <source>
        <strain evidence="3">NBRC 109709</strain>
    </source>
</reference>
<evidence type="ECO:0000256" key="1">
    <source>
        <dbReference type="SAM" id="SignalP"/>
    </source>
</evidence>
<evidence type="ECO:0000313" key="4">
    <source>
        <dbReference type="Proteomes" id="UP001165121"/>
    </source>
</evidence>
<keyword evidence="1" id="KW-0732">Signal</keyword>
<dbReference type="Proteomes" id="UP001165121">
    <property type="component" value="Unassembled WGS sequence"/>
</dbReference>
<accession>A0A9W6YFQ8</accession>
<feature type="signal peptide" evidence="1">
    <location>
        <begin position="1"/>
        <end position="21"/>
    </location>
</feature>
<dbReference type="AlphaFoldDB" id="A0A9W6YFQ8"/>
<sequence>MASFRLFVALCILLGLDPFSCDINTAYLNALLKIMHFIRRIAGFPPKAGYVYKVKHAIYGLHQSGREWYDELDSWLSGRGWRRCTSEPCLYVYSGDGVVAILLVYVDDLICATNNESWKVVFFEDLNGKYGIKDQGRLREYLGIQVDWTEEGVFLHQTNITVDGYCDSDWGNRPDTRKSVTGYVMMVAGGPVAWAALRQSAVAQSTAEAEYVASCEACMEGKSLINILTEVLPAVGTN</sequence>
<dbReference type="PANTHER" id="PTHR11439">
    <property type="entry name" value="GAG-POL-RELATED RETROTRANSPOSON"/>
    <property type="match status" value="1"/>
</dbReference>
<evidence type="ECO:0000313" key="3">
    <source>
        <dbReference type="EMBL" id="GMF61986.1"/>
    </source>
</evidence>
<dbReference type="EMBL" id="BSXT01006116">
    <property type="protein sequence ID" value="GMF61986.1"/>
    <property type="molecule type" value="Genomic_DNA"/>
</dbReference>
<protein>
    <submittedName>
        <fullName evidence="3">Unnamed protein product</fullName>
    </submittedName>
</protein>
<organism evidence="3 4">
    <name type="scientific">Phytophthora fragariaefolia</name>
    <dbReference type="NCBI Taxonomy" id="1490495"/>
    <lineage>
        <taxon>Eukaryota</taxon>
        <taxon>Sar</taxon>
        <taxon>Stramenopiles</taxon>
        <taxon>Oomycota</taxon>
        <taxon>Peronosporomycetes</taxon>
        <taxon>Peronosporales</taxon>
        <taxon>Peronosporaceae</taxon>
        <taxon>Phytophthora</taxon>
    </lineage>
</organism>
<dbReference type="OrthoDB" id="128382at2759"/>
<feature type="chain" id="PRO_5040961664" evidence="1">
    <location>
        <begin position="22"/>
        <end position="238"/>
    </location>
</feature>
<dbReference type="Pfam" id="PF07727">
    <property type="entry name" value="RVT_2"/>
    <property type="match status" value="1"/>
</dbReference>
<dbReference type="PANTHER" id="PTHR11439:SF491">
    <property type="entry name" value="INTEGRASE CATALYTIC DOMAIN-CONTAINING PROTEIN"/>
    <property type="match status" value="1"/>
</dbReference>
<evidence type="ECO:0000259" key="2">
    <source>
        <dbReference type="Pfam" id="PF07727"/>
    </source>
</evidence>
<name>A0A9W6YFQ8_9STRA</name>